<dbReference type="Gene3D" id="3.30.565.10">
    <property type="entry name" value="Histidine kinase-like ATPase, C-terminal domain"/>
    <property type="match status" value="1"/>
</dbReference>
<name>A0A0W8E118_9ZZZZ</name>
<proteinExistence type="predicted"/>
<dbReference type="InterPro" id="IPR005467">
    <property type="entry name" value="His_kinase_dom"/>
</dbReference>
<dbReference type="InterPro" id="IPR000700">
    <property type="entry name" value="PAS-assoc_C"/>
</dbReference>
<dbReference type="SUPFAM" id="SSF55874">
    <property type="entry name" value="ATPase domain of HSP90 chaperone/DNA topoisomerase II/histidine kinase"/>
    <property type="match status" value="1"/>
</dbReference>
<keyword evidence="5" id="KW-0067">ATP-binding</keyword>
<evidence type="ECO:0000259" key="7">
    <source>
        <dbReference type="PROSITE" id="PS50109"/>
    </source>
</evidence>
<reference evidence="10" key="1">
    <citation type="journal article" date="2015" name="Proc. Natl. Acad. Sci. U.S.A.">
        <title>Networks of energetic and metabolic interactions define dynamics in microbial communities.</title>
        <authorList>
            <person name="Embree M."/>
            <person name="Liu J.K."/>
            <person name="Al-Bassam M.M."/>
            <person name="Zengler K."/>
        </authorList>
    </citation>
    <scope>NUCLEOTIDE SEQUENCE</scope>
</reference>
<protein>
    <recommendedName>
        <fullName evidence="11">Histidine kinase</fullName>
    </recommendedName>
</protein>
<dbReference type="SMART" id="SM00086">
    <property type="entry name" value="PAC"/>
    <property type="match status" value="1"/>
</dbReference>
<evidence type="ECO:0000256" key="3">
    <source>
        <dbReference type="ARBA" id="ARBA00022741"/>
    </source>
</evidence>
<evidence type="ECO:0000256" key="4">
    <source>
        <dbReference type="ARBA" id="ARBA00022777"/>
    </source>
</evidence>
<dbReference type="PROSITE" id="PS50112">
    <property type="entry name" value="PAS"/>
    <property type="match status" value="1"/>
</dbReference>
<sequence length="526" mass="58747">MFFKGIIEYLVELLIWNVNAKSKISILDDRGYYMDLTLRILVVEPAGTDSMLALKALHSNGYHQMYKRVETPQDLISALKDMSWDIVIVNVGIPLFDEESVLKIINESDLDVPCLILSEQIGEQRVVRTIKDGVRRNINLESLTKFIPSIKDEVHGVLLNNLHKEAERDYREQKEWFRVTLSSIGDAVITTDVNSTITFMNPVAEQITGYTSEEAVGKHISYVFRIFNEIDLEPAEIPVERVIKDGFIIGLANHTGLITKKGETRSIADSAAPIRNDDGKIIGVVMVFRDITETKRLEENMARLDKLNVVGQMAAGIAHEIRNPMTTVRGFLQLLCINNEFKGYTEYFETMIEELERANTIISRFLTMAEDKTLEVAEENLNKIIGSIAPLIQAEAIMSNKYVKLDLGEIPDVMLSENDIRQLILNLVRNGLDASAEGDGLTIRTFAAGDKVVLSVQDNGKGIEQKVLDNLGTPFLTTKENGTGLGLFICYNIAEKHNATLEIDTGSSGTTFSLLFKAPIGQTILF</sequence>
<dbReference type="Pfam" id="PF13426">
    <property type="entry name" value="PAS_9"/>
    <property type="match status" value="1"/>
</dbReference>
<dbReference type="SMART" id="SM00091">
    <property type="entry name" value="PAS"/>
    <property type="match status" value="1"/>
</dbReference>
<feature type="domain" description="PAS" evidence="8">
    <location>
        <begin position="173"/>
        <end position="246"/>
    </location>
</feature>
<dbReference type="PRINTS" id="PR00344">
    <property type="entry name" value="BCTRLSENSOR"/>
</dbReference>
<evidence type="ECO:0000256" key="1">
    <source>
        <dbReference type="ARBA" id="ARBA00022553"/>
    </source>
</evidence>
<dbReference type="InterPro" id="IPR035965">
    <property type="entry name" value="PAS-like_dom_sf"/>
</dbReference>
<dbReference type="SUPFAM" id="SSF47384">
    <property type="entry name" value="Homodimeric domain of signal transducing histidine kinase"/>
    <property type="match status" value="1"/>
</dbReference>
<dbReference type="SMART" id="SM00387">
    <property type="entry name" value="HATPase_c"/>
    <property type="match status" value="1"/>
</dbReference>
<evidence type="ECO:0000259" key="8">
    <source>
        <dbReference type="PROSITE" id="PS50112"/>
    </source>
</evidence>
<keyword evidence="2" id="KW-0808">Transferase</keyword>
<dbReference type="PROSITE" id="PS50109">
    <property type="entry name" value="HIS_KIN"/>
    <property type="match status" value="1"/>
</dbReference>
<evidence type="ECO:0000313" key="10">
    <source>
        <dbReference type="EMBL" id="KUG02367.1"/>
    </source>
</evidence>
<dbReference type="PANTHER" id="PTHR43065:SF46">
    <property type="entry name" value="C4-DICARBOXYLATE TRANSPORT SENSOR PROTEIN DCTB"/>
    <property type="match status" value="1"/>
</dbReference>
<gene>
    <name evidence="10" type="ORF">ASZ90_020268</name>
</gene>
<dbReference type="Gene3D" id="1.10.287.130">
    <property type="match status" value="1"/>
</dbReference>
<dbReference type="Gene3D" id="3.40.50.2300">
    <property type="match status" value="1"/>
</dbReference>
<dbReference type="SMART" id="SM00388">
    <property type="entry name" value="HisKA"/>
    <property type="match status" value="1"/>
</dbReference>
<keyword evidence="4" id="KW-0418">Kinase</keyword>
<evidence type="ECO:0000256" key="2">
    <source>
        <dbReference type="ARBA" id="ARBA00022679"/>
    </source>
</evidence>
<dbReference type="CDD" id="cd00130">
    <property type="entry name" value="PAS"/>
    <property type="match status" value="1"/>
</dbReference>
<dbReference type="InterPro" id="IPR000014">
    <property type="entry name" value="PAS"/>
</dbReference>
<evidence type="ECO:0000259" key="9">
    <source>
        <dbReference type="PROSITE" id="PS50113"/>
    </source>
</evidence>
<dbReference type="Gene3D" id="3.30.450.20">
    <property type="entry name" value="PAS domain"/>
    <property type="match status" value="1"/>
</dbReference>
<dbReference type="PANTHER" id="PTHR43065">
    <property type="entry name" value="SENSOR HISTIDINE KINASE"/>
    <property type="match status" value="1"/>
</dbReference>
<dbReference type="InterPro" id="IPR036097">
    <property type="entry name" value="HisK_dim/P_sf"/>
</dbReference>
<feature type="domain" description="PAC" evidence="9">
    <location>
        <begin position="251"/>
        <end position="303"/>
    </location>
</feature>
<dbReference type="InterPro" id="IPR011006">
    <property type="entry name" value="CheY-like_superfamily"/>
</dbReference>
<dbReference type="NCBIfam" id="TIGR00229">
    <property type="entry name" value="sensory_box"/>
    <property type="match status" value="1"/>
</dbReference>
<keyword evidence="6" id="KW-0902">Two-component regulatory system</keyword>
<dbReference type="CDD" id="cd00082">
    <property type="entry name" value="HisKA"/>
    <property type="match status" value="1"/>
</dbReference>
<organism evidence="10">
    <name type="scientific">hydrocarbon metagenome</name>
    <dbReference type="NCBI Taxonomy" id="938273"/>
    <lineage>
        <taxon>unclassified sequences</taxon>
        <taxon>metagenomes</taxon>
        <taxon>ecological metagenomes</taxon>
    </lineage>
</organism>
<evidence type="ECO:0000256" key="5">
    <source>
        <dbReference type="ARBA" id="ARBA00022840"/>
    </source>
</evidence>
<dbReference type="GO" id="GO:0005524">
    <property type="term" value="F:ATP binding"/>
    <property type="evidence" value="ECO:0007669"/>
    <property type="project" value="UniProtKB-KW"/>
</dbReference>
<dbReference type="Pfam" id="PF00512">
    <property type="entry name" value="HisKA"/>
    <property type="match status" value="1"/>
</dbReference>
<dbReference type="SUPFAM" id="SSF55785">
    <property type="entry name" value="PYP-like sensor domain (PAS domain)"/>
    <property type="match status" value="1"/>
</dbReference>
<evidence type="ECO:0000256" key="6">
    <source>
        <dbReference type="ARBA" id="ARBA00023012"/>
    </source>
</evidence>
<dbReference type="InterPro" id="IPR036890">
    <property type="entry name" value="HATPase_C_sf"/>
</dbReference>
<accession>A0A0W8E118</accession>
<comment type="caution">
    <text evidence="10">The sequence shown here is derived from an EMBL/GenBank/DDBJ whole genome shotgun (WGS) entry which is preliminary data.</text>
</comment>
<evidence type="ECO:0008006" key="11">
    <source>
        <dbReference type="Google" id="ProtNLM"/>
    </source>
</evidence>
<dbReference type="SUPFAM" id="SSF52172">
    <property type="entry name" value="CheY-like"/>
    <property type="match status" value="1"/>
</dbReference>
<dbReference type="InterPro" id="IPR004358">
    <property type="entry name" value="Sig_transdc_His_kin-like_C"/>
</dbReference>
<dbReference type="InterPro" id="IPR003661">
    <property type="entry name" value="HisK_dim/P_dom"/>
</dbReference>
<dbReference type="Pfam" id="PF02518">
    <property type="entry name" value="HATPase_c"/>
    <property type="match status" value="1"/>
</dbReference>
<dbReference type="GO" id="GO:0000155">
    <property type="term" value="F:phosphorelay sensor kinase activity"/>
    <property type="evidence" value="ECO:0007669"/>
    <property type="project" value="InterPro"/>
</dbReference>
<dbReference type="PROSITE" id="PS50113">
    <property type="entry name" value="PAC"/>
    <property type="match status" value="1"/>
</dbReference>
<keyword evidence="1" id="KW-0597">Phosphoprotein</keyword>
<feature type="domain" description="Histidine kinase" evidence="7">
    <location>
        <begin position="316"/>
        <end position="520"/>
    </location>
</feature>
<dbReference type="EMBL" id="LNQE01001922">
    <property type="protein sequence ID" value="KUG02367.1"/>
    <property type="molecule type" value="Genomic_DNA"/>
</dbReference>
<dbReference type="InterPro" id="IPR003594">
    <property type="entry name" value="HATPase_dom"/>
</dbReference>
<dbReference type="InterPro" id="IPR001610">
    <property type="entry name" value="PAC"/>
</dbReference>
<dbReference type="AlphaFoldDB" id="A0A0W8E118"/>
<keyword evidence="3" id="KW-0547">Nucleotide-binding</keyword>